<evidence type="ECO:0000313" key="5">
    <source>
        <dbReference type="EMBL" id="ONM45487.1"/>
    </source>
</evidence>
<dbReference type="GO" id="GO:0005829">
    <property type="term" value="C:cytosol"/>
    <property type="evidence" value="ECO:0007669"/>
    <property type="project" value="TreeGrafter"/>
</dbReference>
<dbReference type="AlphaFoldDB" id="A0A1S8DM82"/>
<keyword evidence="2" id="KW-0238">DNA-binding</keyword>
<name>A0A1S8DM82_9GAMM</name>
<gene>
    <name evidence="5" type="ORF">BXT89_02090</name>
</gene>
<keyword evidence="1" id="KW-0805">Transcription regulation</keyword>
<protein>
    <recommendedName>
        <fullName evidence="4">HTH araC/xylS-type domain-containing protein</fullName>
    </recommendedName>
</protein>
<dbReference type="InterPro" id="IPR018060">
    <property type="entry name" value="HTH_AraC"/>
</dbReference>
<dbReference type="Gene3D" id="1.10.10.60">
    <property type="entry name" value="Homeodomain-like"/>
    <property type="match status" value="1"/>
</dbReference>
<dbReference type="OrthoDB" id="5582699at2"/>
<dbReference type="InterPro" id="IPR032687">
    <property type="entry name" value="AraC-type_N"/>
</dbReference>
<keyword evidence="6" id="KW-1185">Reference proteome</keyword>
<dbReference type="GO" id="GO:0003700">
    <property type="term" value="F:DNA-binding transcription factor activity"/>
    <property type="evidence" value="ECO:0007669"/>
    <property type="project" value="InterPro"/>
</dbReference>
<dbReference type="SMART" id="SM00342">
    <property type="entry name" value="HTH_ARAC"/>
    <property type="match status" value="1"/>
</dbReference>
<feature type="domain" description="HTH araC/xylS-type" evidence="4">
    <location>
        <begin position="233"/>
        <end position="332"/>
    </location>
</feature>
<dbReference type="PROSITE" id="PS01124">
    <property type="entry name" value="HTH_ARAC_FAMILY_2"/>
    <property type="match status" value="1"/>
</dbReference>
<proteinExistence type="predicted"/>
<keyword evidence="3" id="KW-0804">Transcription</keyword>
<dbReference type="SUPFAM" id="SSF46689">
    <property type="entry name" value="Homeodomain-like"/>
    <property type="match status" value="1"/>
</dbReference>
<dbReference type="PANTHER" id="PTHR47894:SF1">
    <property type="entry name" value="HTH-TYPE TRANSCRIPTIONAL REGULATOR VQSM"/>
    <property type="match status" value="1"/>
</dbReference>
<organism evidence="5 6">
    <name type="scientific">Halopseudomonas pachastrellae</name>
    <dbReference type="NCBI Taxonomy" id="254161"/>
    <lineage>
        <taxon>Bacteria</taxon>
        <taxon>Pseudomonadati</taxon>
        <taxon>Pseudomonadota</taxon>
        <taxon>Gammaproteobacteria</taxon>
        <taxon>Pseudomonadales</taxon>
        <taxon>Pseudomonadaceae</taxon>
        <taxon>Halopseudomonas</taxon>
    </lineage>
</organism>
<evidence type="ECO:0000313" key="6">
    <source>
        <dbReference type="Proteomes" id="UP000242847"/>
    </source>
</evidence>
<dbReference type="EMBL" id="MUBC01000003">
    <property type="protein sequence ID" value="ONM45487.1"/>
    <property type="molecule type" value="Genomic_DNA"/>
</dbReference>
<dbReference type="STRING" id="254161.SAMN05216256_11060"/>
<dbReference type="RefSeq" id="WP_083724193.1">
    <property type="nucleotide sequence ID" value="NZ_FOUD01000010.1"/>
</dbReference>
<evidence type="ECO:0000256" key="1">
    <source>
        <dbReference type="ARBA" id="ARBA00023015"/>
    </source>
</evidence>
<evidence type="ECO:0000259" key="4">
    <source>
        <dbReference type="PROSITE" id="PS01124"/>
    </source>
</evidence>
<sequence length="345" mass="38674">MKLGDISVGYLLALREAIQRSGLDPTPLLARFRIDDALLAQPHARISIARFMRLGNAAIRYTRNPAIGLTMGSCSQLSHLGLAGMTAQCAPTLEEAFATLVEFELLGSQNYRGHSSFEPPALRFYSISPYNMFNLFVVDSALAARAHAGRVLTGGQARLREVHIEFPAPPYAARYDEVFGCPVHFEQQHNQLVWEPRSLSLPLTQSAAGTYAHLRELCSQQLRELTRHRGLRERVESLVAPRLDGQPPALPAVAEHLGMTAWTLRRRLHHEAHTTFQQILDEMRRDLAISYIRDTELALGEVAYLLGFSSPEALQRAFKRWTGSPPGSYRKELLEANRIEKEIQS</sequence>
<dbReference type="GO" id="GO:0000976">
    <property type="term" value="F:transcription cis-regulatory region binding"/>
    <property type="evidence" value="ECO:0007669"/>
    <property type="project" value="TreeGrafter"/>
</dbReference>
<dbReference type="Proteomes" id="UP000242847">
    <property type="component" value="Unassembled WGS sequence"/>
</dbReference>
<dbReference type="InterPro" id="IPR009057">
    <property type="entry name" value="Homeodomain-like_sf"/>
</dbReference>
<dbReference type="PANTHER" id="PTHR47894">
    <property type="entry name" value="HTH-TYPE TRANSCRIPTIONAL REGULATOR GADX"/>
    <property type="match status" value="1"/>
</dbReference>
<comment type="caution">
    <text evidence="5">The sequence shown here is derived from an EMBL/GenBank/DDBJ whole genome shotgun (WGS) entry which is preliminary data.</text>
</comment>
<dbReference type="Pfam" id="PF12833">
    <property type="entry name" value="HTH_18"/>
    <property type="match status" value="1"/>
</dbReference>
<evidence type="ECO:0000256" key="3">
    <source>
        <dbReference type="ARBA" id="ARBA00023163"/>
    </source>
</evidence>
<evidence type="ECO:0000256" key="2">
    <source>
        <dbReference type="ARBA" id="ARBA00023125"/>
    </source>
</evidence>
<dbReference type="Pfam" id="PF12625">
    <property type="entry name" value="Arabinose_bd"/>
    <property type="match status" value="1"/>
</dbReference>
<accession>A0A1S8DM82</accession>
<reference evidence="5 6" key="1">
    <citation type="submission" date="2017-01" db="EMBL/GenBank/DDBJ databases">
        <title>Draft genome sequence of Pseudomonas pachastrellae type strain CCUG 46540T from a deep sea.</title>
        <authorList>
            <person name="Gomila M."/>
            <person name="Mulet M."/>
            <person name="Lalucat J."/>
            <person name="Garcia-Valdes E."/>
        </authorList>
    </citation>
    <scope>NUCLEOTIDE SEQUENCE [LARGE SCALE GENOMIC DNA]</scope>
    <source>
        <strain evidence="5 6">CCUG 46540</strain>
    </source>
</reference>